<evidence type="ECO:0000313" key="3">
    <source>
        <dbReference type="Proteomes" id="UP000701801"/>
    </source>
</evidence>
<protein>
    <submittedName>
        <fullName evidence="2">Uncharacterized protein</fullName>
    </submittedName>
</protein>
<accession>A0A9N9LR56</accession>
<comment type="caution">
    <text evidence="2">The sequence shown here is derived from an EMBL/GenBank/DDBJ whole genome shotgun (WGS) entry which is preliminary data.</text>
</comment>
<gene>
    <name evidence="2" type="ORF">HYALB_00013371</name>
</gene>
<evidence type="ECO:0000256" key="1">
    <source>
        <dbReference type="SAM" id="MobiDB-lite"/>
    </source>
</evidence>
<reference evidence="2" key="1">
    <citation type="submission" date="2021-07" db="EMBL/GenBank/DDBJ databases">
        <authorList>
            <person name="Durling M."/>
        </authorList>
    </citation>
    <scope>NUCLEOTIDE SEQUENCE</scope>
</reference>
<keyword evidence="3" id="KW-1185">Reference proteome</keyword>
<dbReference type="EMBL" id="CAJVRM010000337">
    <property type="protein sequence ID" value="CAG8979789.1"/>
    <property type="molecule type" value="Genomic_DNA"/>
</dbReference>
<organism evidence="2 3">
    <name type="scientific">Hymenoscyphus albidus</name>
    <dbReference type="NCBI Taxonomy" id="595503"/>
    <lineage>
        <taxon>Eukaryota</taxon>
        <taxon>Fungi</taxon>
        <taxon>Dikarya</taxon>
        <taxon>Ascomycota</taxon>
        <taxon>Pezizomycotina</taxon>
        <taxon>Leotiomycetes</taxon>
        <taxon>Helotiales</taxon>
        <taxon>Helotiaceae</taxon>
        <taxon>Hymenoscyphus</taxon>
    </lineage>
</organism>
<name>A0A9N9LR56_9HELO</name>
<evidence type="ECO:0000313" key="2">
    <source>
        <dbReference type="EMBL" id="CAG8979789.1"/>
    </source>
</evidence>
<feature type="compositionally biased region" description="Polar residues" evidence="1">
    <location>
        <begin position="31"/>
        <end position="47"/>
    </location>
</feature>
<feature type="region of interest" description="Disordered" evidence="1">
    <location>
        <begin position="31"/>
        <end position="76"/>
    </location>
</feature>
<dbReference type="Proteomes" id="UP000701801">
    <property type="component" value="Unassembled WGS sequence"/>
</dbReference>
<sequence>MSLKLLEFLQHNPTIDHHTDDRRIEIEINGSSDHLLQSTEVAQPQSNSKDHSPRHSVDPLFPLDPSHPIEKRHNRAQKHPLCHHRFKLPIRLMKHENIWFQADIFIWGGFARRYGDWNAGITDDFAVQGSL</sequence>
<feature type="compositionally biased region" description="Basic and acidic residues" evidence="1">
    <location>
        <begin position="48"/>
        <end position="57"/>
    </location>
</feature>
<dbReference type="AlphaFoldDB" id="A0A9N9LR56"/>
<proteinExistence type="predicted"/>